<proteinExistence type="predicted"/>
<dbReference type="SUPFAM" id="SSF48452">
    <property type="entry name" value="TPR-like"/>
    <property type="match status" value="1"/>
</dbReference>
<keyword evidence="2" id="KW-1185">Reference proteome</keyword>
<comment type="caution">
    <text evidence="1">The sequence shown here is derived from an EMBL/GenBank/DDBJ whole genome shotgun (WGS) entry which is preliminary data.</text>
</comment>
<evidence type="ECO:0000313" key="1">
    <source>
        <dbReference type="EMBL" id="NEX59608.1"/>
    </source>
</evidence>
<dbReference type="EMBL" id="JAAIVB010000004">
    <property type="protein sequence ID" value="NEX59608.1"/>
    <property type="molecule type" value="Genomic_DNA"/>
</dbReference>
<protein>
    <submittedName>
        <fullName evidence="1">Uncharacterized protein</fullName>
    </submittedName>
</protein>
<evidence type="ECO:0000313" key="2">
    <source>
        <dbReference type="Proteomes" id="UP000482155"/>
    </source>
</evidence>
<dbReference type="AlphaFoldDB" id="A0A6B3SG14"/>
<gene>
    <name evidence="1" type="ORF">G3574_00820</name>
</gene>
<dbReference type="Gene3D" id="1.25.40.10">
    <property type="entry name" value="Tetratricopeptide repeat domain"/>
    <property type="match status" value="1"/>
</dbReference>
<dbReference type="Proteomes" id="UP000482155">
    <property type="component" value="Unassembled WGS sequence"/>
</dbReference>
<accession>A0A6B3SG14</accession>
<organism evidence="1 2">
    <name type="scientific">Noviherbaspirillum galbum</name>
    <dbReference type="NCBI Taxonomy" id="2709383"/>
    <lineage>
        <taxon>Bacteria</taxon>
        <taxon>Pseudomonadati</taxon>
        <taxon>Pseudomonadota</taxon>
        <taxon>Betaproteobacteria</taxon>
        <taxon>Burkholderiales</taxon>
        <taxon>Oxalobacteraceae</taxon>
        <taxon>Noviherbaspirillum</taxon>
    </lineage>
</organism>
<dbReference type="InterPro" id="IPR011990">
    <property type="entry name" value="TPR-like_helical_dom_sf"/>
</dbReference>
<dbReference type="RefSeq" id="WP_163959927.1">
    <property type="nucleotide sequence ID" value="NZ_JAAIVB010000004.1"/>
</dbReference>
<name>A0A6B3SG14_9BURK</name>
<reference evidence="1 2" key="1">
    <citation type="submission" date="2020-02" db="EMBL/GenBank/DDBJ databases">
        <authorList>
            <person name="Kim M.K."/>
        </authorList>
    </citation>
    <scope>NUCLEOTIDE SEQUENCE [LARGE SCALE GENOMIC DNA]</scope>
    <source>
        <strain evidence="1 2">17J57-3</strain>
    </source>
</reference>
<sequence>MKRGQHAVRQRAFGFWLALWLAFGLHCAASSRSLSPAHKASAPLPAYGVVGKEDLLLAQARKELDRKDYLHAMRHYGQAMQINPDHPEPYRGIAMIYWRRDRDARAADVYYQLALARPLADADLHVDYAAYLSMQNRLDESLDHLYRTLDKWPRGENIRSQIALVYYRKQNAAKACQWANNALEHHDHLQAGLLERACGYA</sequence>